<proteinExistence type="predicted"/>
<protein>
    <submittedName>
        <fullName evidence="9">Acetylornithine deacetylase</fullName>
    </submittedName>
</protein>
<dbReference type="InterPro" id="IPR050250">
    <property type="entry name" value="Macrolide_Exporter_MacB"/>
</dbReference>
<keyword evidence="3 6" id="KW-0812">Transmembrane</keyword>
<evidence type="ECO:0000256" key="5">
    <source>
        <dbReference type="ARBA" id="ARBA00023136"/>
    </source>
</evidence>
<evidence type="ECO:0000256" key="2">
    <source>
        <dbReference type="ARBA" id="ARBA00022475"/>
    </source>
</evidence>
<feature type="transmembrane region" description="Helical" evidence="6">
    <location>
        <begin position="748"/>
        <end position="770"/>
    </location>
</feature>
<dbReference type="Pfam" id="PF12704">
    <property type="entry name" value="MacB_PCD"/>
    <property type="match status" value="2"/>
</dbReference>
<dbReference type="InterPro" id="IPR025857">
    <property type="entry name" value="MacB_PCD"/>
</dbReference>
<feature type="transmembrane region" description="Helical" evidence="6">
    <location>
        <begin position="414"/>
        <end position="438"/>
    </location>
</feature>
<feature type="domain" description="MacB-like periplasmic core" evidence="8">
    <location>
        <begin position="426"/>
        <end position="628"/>
    </location>
</feature>
<name>A0A1W6MNJ1_9FLAO</name>
<reference evidence="9 10" key="1">
    <citation type="submission" date="2016-11" db="EMBL/GenBank/DDBJ databases">
        <title>Trade-off between light-utilization and light-protection in marine flavobacteria.</title>
        <authorList>
            <person name="Kumagai Y."/>
        </authorList>
    </citation>
    <scope>NUCLEOTIDE SEQUENCE [LARGE SCALE GENOMIC DNA]</scope>
    <source>
        <strain evidence="9 10">JCM 13191</strain>
    </source>
</reference>
<dbReference type="PANTHER" id="PTHR30572">
    <property type="entry name" value="MEMBRANE COMPONENT OF TRANSPORTER-RELATED"/>
    <property type="match status" value="1"/>
</dbReference>
<feature type="transmembrane region" description="Helical" evidence="6">
    <location>
        <begin position="21"/>
        <end position="41"/>
    </location>
</feature>
<feature type="transmembrane region" description="Helical" evidence="6">
    <location>
        <begin position="370"/>
        <end position="393"/>
    </location>
</feature>
<evidence type="ECO:0000259" key="8">
    <source>
        <dbReference type="Pfam" id="PF12704"/>
    </source>
</evidence>
<evidence type="ECO:0000256" key="1">
    <source>
        <dbReference type="ARBA" id="ARBA00004651"/>
    </source>
</evidence>
<sequence length="784" mass="87094">MLKNYFKIALRNLWKNKGYSLLNIAGLAIGITCAGLIFLWIEGELSYDQHIEDKHLVYSIPTNQKYDGEWRTFNQATPGPLAQVLKDEIPEVAKSGRMRNTDLLLTAGETALNGNSAYADEDIFDIFSLEFIAGNAERTFQNKKSIVLTQDLAVRLFQNQDPLNQTLLINKTESYQVTGVIKNIPESSTYTFDSFIPFENFTDGKEWTQGYDSNFTDAFVKLKPSADYTATNEKVKAVLPTKTNDPSTEAILFSAEDWHLRNTFKNGEIVGGQIEFIRLFAAIALIILIIACINFMNIATARSEKRANEVGMRKALGSSKNQLIFQFLSESLVTAFLAGVLSVGLLLLIIPEFNAMLNARVSLRLMDPLHIISLTSIILLCGLLAGLYPAFYLSSFKPVSVLKGAFKSSGGATFIRKGLVVAQFSVSIVFIISTILVYQQVQHVKNRDLGIDKDNLVEIPYTDQIIENFELIEQDLKSAGVISSAGLSNSQALSEGNNTSGLEWDGKPEDEDILVSFHTITKDYFKTTGLDILEGRGFSTDVAKDSTSILISKSFADLMKKEDIIGSIVTWGDMQLTVKGVVANYQYGDMYTDSDPVLFYHQKEGANYLYLKPAEGIDTHSVITEIEKVLDKHNEGYPLEYRFVDDEFEARFRSENLIGQLSQIFAVLAIFISCLGLFGLSAYTAEQRRKEIGVRKVLGSSVTNIVKLLSQDFLKLIGIAVVIAIPVGYLVMENWLQDFAYRIEINPLVFFLAAFSALAIALLTVSFQAIKAAVANPIKSLKTE</sequence>
<dbReference type="Pfam" id="PF02687">
    <property type="entry name" value="FtsX"/>
    <property type="match status" value="2"/>
</dbReference>
<evidence type="ECO:0000256" key="4">
    <source>
        <dbReference type="ARBA" id="ARBA00022989"/>
    </source>
</evidence>
<keyword evidence="10" id="KW-1185">Reference proteome</keyword>
<evidence type="ECO:0000256" key="6">
    <source>
        <dbReference type="SAM" id="Phobius"/>
    </source>
</evidence>
<dbReference type="STRING" id="331648.BST97_14860"/>
<dbReference type="EMBL" id="CP019344">
    <property type="protein sequence ID" value="ARN79161.1"/>
    <property type="molecule type" value="Genomic_DNA"/>
</dbReference>
<evidence type="ECO:0000256" key="3">
    <source>
        <dbReference type="ARBA" id="ARBA00022692"/>
    </source>
</evidence>
<keyword evidence="5 6" id="KW-0472">Membrane</keyword>
<dbReference type="RefSeq" id="WP_085767966.1">
    <property type="nucleotide sequence ID" value="NZ_CP019344.1"/>
</dbReference>
<dbReference type="OrthoDB" id="8740261at2"/>
<organism evidence="9 10">
    <name type="scientific">Nonlabens spongiae</name>
    <dbReference type="NCBI Taxonomy" id="331648"/>
    <lineage>
        <taxon>Bacteria</taxon>
        <taxon>Pseudomonadati</taxon>
        <taxon>Bacteroidota</taxon>
        <taxon>Flavobacteriia</taxon>
        <taxon>Flavobacteriales</taxon>
        <taxon>Flavobacteriaceae</taxon>
        <taxon>Nonlabens</taxon>
    </lineage>
</organism>
<dbReference type="InterPro" id="IPR003838">
    <property type="entry name" value="ABC3_permease_C"/>
</dbReference>
<evidence type="ECO:0000313" key="10">
    <source>
        <dbReference type="Proteomes" id="UP000193431"/>
    </source>
</evidence>
<dbReference type="Proteomes" id="UP000193431">
    <property type="component" value="Chromosome"/>
</dbReference>
<dbReference type="AlphaFoldDB" id="A0A1W6MNJ1"/>
<dbReference type="GO" id="GO:0022857">
    <property type="term" value="F:transmembrane transporter activity"/>
    <property type="evidence" value="ECO:0007669"/>
    <property type="project" value="TreeGrafter"/>
</dbReference>
<dbReference type="PANTHER" id="PTHR30572:SF18">
    <property type="entry name" value="ABC-TYPE MACROLIDE FAMILY EXPORT SYSTEM PERMEASE COMPONENT 2"/>
    <property type="match status" value="1"/>
</dbReference>
<feature type="domain" description="ABC3 transporter permease C-terminal" evidence="7">
    <location>
        <begin position="664"/>
        <end position="776"/>
    </location>
</feature>
<comment type="subcellular location">
    <subcellularLocation>
        <location evidence="1">Cell membrane</location>
        <topology evidence="1">Multi-pass membrane protein</topology>
    </subcellularLocation>
</comment>
<keyword evidence="2" id="KW-1003">Cell membrane</keyword>
<feature type="domain" description="ABC3 transporter permease C-terminal" evidence="7">
    <location>
        <begin position="282"/>
        <end position="396"/>
    </location>
</feature>
<feature type="transmembrane region" description="Helical" evidence="6">
    <location>
        <begin position="664"/>
        <end position="685"/>
    </location>
</feature>
<evidence type="ECO:0000259" key="7">
    <source>
        <dbReference type="Pfam" id="PF02687"/>
    </source>
</evidence>
<keyword evidence="4 6" id="KW-1133">Transmembrane helix</keyword>
<feature type="transmembrane region" description="Helical" evidence="6">
    <location>
        <begin position="323"/>
        <end position="350"/>
    </location>
</feature>
<feature type="transmembrane region" description="Helical" evidence="6">
    <location>
        <begin position="276"/>
        <end position="296"/>
    </location>
</feature>
<gene>
    <name evidence="9" type="ORF">BST97_14860</name>
</gene>
<feature type="domain" description="MacB-like periplasmic core" evidence="8">
    <location>
        <begin position="20"/>
        <end position="237"/>
    </location>
</feature>
<accession>A0A1W6MNJ1</accession>
<feature type="transmembrane region" description="Helical" evidence="6">
    <location>
        <begin position="713"/>
        <end position="732"/>
    </location>
</feature>
<dbReference type="GO" id="GO:0005886">
    <property type="term" value="C:plasma membrane"/>
    <property type="evidence" value="ECO:0007669"/>
    <property type="project" value="UniProtKB-SubCell"/>
</dbReference>
<evidence type="ECO:0000313" key="9">
    <source>
        <dbReference type="EMBL" id="ARN79161.1"/>
    </source>
</evidence>